<evidence type="ECO:0000256" key="1">
    <source>
        <dbReference type="ARBA" id="ARBA00022603"/>
    </source>
</evidence>
<evidence type="ECO:0000313" key="7">
    <source>
        <dbReference type="Proteomes" id="UP000246740"/>
    </source>
</evidence>
<feature type="region of interest" description="Disordered" evidence="4">
    <location>
        <begin position="565"/>
        <end position="587"/>
    </location>
</feature>
<feature type="compositionally biased region" description="Acidic residues" evidence="4">
    <location>
        <begin position="185"/>
        <end position="196"/>
    </location>
</feature>
<dbReference type="Proteomes" id="UP000246740">
    <property type="component" value="Unassembled WGS sequence"/>
</dbReference>
<evidence type="ECO:0000256" key="2">
    <source>
        <dbReference type="ARBA" id="ARBA00022679"/>
    </source>
</evidence>
<evidence type="ECO:0000256" key="3">
    <source>
        <dbReference type="ARBA" id="ARBA00022691"/>
    </source>
</evidence>
<sequence length="781" mass="85455">MTQGTRERQTTTSVEASFLRWFRQSGGSLDPRCHIGPIEGMGRGMTALHPIKAGETLFVIPRHLLLNLSTSSLAQKCSDAEAAGLAPLHSKSTSMSMGSDNETSSGATALTWSEISKLGWLPLILAMMYERRRGALLASSTAASCHTVAESDHLADISMESLDTAATRNTNPVDADHNDNANDNANDDDDDDDEGTNEQGVQFRAAPRPHGQQAWTPYFDIMPVEFSTPMFWGSDDLEHLRSTSIADKIARDEAEADYYTKALPFIRAYGRVFFSQSQDGQHDAASTSRDVEVDVDAEIAKWYSLDTYHVMGSRILSRSFHVKARRKAVDGKTVDMDEDDDDGDGDQSEAEILDEEGEIDAENGAGAGDDVGDNGNAHAGDDTQDDVEKDDNVNDDDADDDDDDDDDEEEEESENIADISMTPMADMLNARFESDNARLFYKSHVLEMRATRHIAAGAQIFNTYADPPNSDLLRRYGHVDEPNGSDVVEVDSLLLVRAAKAALSSLALSPQNQNQQQKQKQEQEQNGTNESSDLDKDLAERLEWACSSLGIDEVFILGYLFTPSPQPPHRPQPERPTAKELKSAATGGGIPEEMIALARILCMSRESFLAAREKGKGPSARVEAQEVHSSSASTSSSSLATTSKTKTKEAKGSTSQKITVAAVLTECLNLKLSEYPNGPSTDLEESLLYGPQTREIQNANHRNALVVRLGEKRILHDHKRTLQYVLDRIKDAEKLASSNKPSSTTNSSSNKRKSDSKPSSKGLANAHASGRDKHLTKKKKW</sequence>
<reference evidence="6 7" key="1">
    <citation type="journal article" date="2018" name="Mol. Biol. Evol.">
        <title>Broad Genomic Sampling Reveals a Smut Pathogenic Ancestry of the Fungal Clade Ustilaginomycotina.</title>
        <authorList>
            <person name="Kijpornyongpan T."/>
            <person name="Mondo S.J."/>
            <person name="Barry K."/>
            <person name="Sandor L."/>
            <person name="Lee J."/>
            <person name="Lipzen A."/>
            <person name="Pangilinan J."/>
            <person name="LaButti K."/>
            <person name="Hainaut M."/>
            <person name="Henrissat B."/>
            <person name="Grigoriev I.V."/>
            <person name="Spatafora J.W."/>
            <person name="Aime M.C."/>
        </authorList>
    </citation>
    <scope>NUCLEOTIDE SEQUENCE [LARGE SCALE GENOMIC DNA]</scope>
    <source>
        <strain evidence="6 7">MCA 3645</strain>
    </source>
</reference>
<keyword evidence="2" id="KW-0808">Transferase</keyword>
<feature type="compositionally biased region" description="Low complexity" evidence="4">
    <location>
        <begin position="737"/>
        <end position="749"/>
    </location>
</feature>
<protein>
    <submittedName>
        <fullName evidence="6">SET domain-containing protein</fullName>
    </submittedName>
</protein>
<feature type="region of interest" description="Disordered" evidence="4">
    <location>
        <begin position="614"/>
        <end position="656"/>
    </location>
</feature>
<dbReference type="EMBL" id="KZ819199">
    <property type="protein sequence ID" value="PWY98325.1"/>
    <property type="molecule type" value="Genomic_DNA"/>
</dbReference>
<feature type="domain" description="SET" evidence="5">
    <location>
        <begin position="31"/>
        <end position="465"/>
    </location>
</feature>
<name>A0A317XJ97_9BASI</name>
<feature type="compositionally biased region" description="Low complexity" evidence="4">
    <location>
        <begin position="629"/>
        <end position="644"/>
    </location>
</feature>
<feature type="compositionally biased region" description="Low complexity" evidence="4">
    <location>
        <begin position="507"/>
        <end position="518"/>
    </location>
</feature>
<dbReference type="PROSITE" id="PS50280">
    <property type="entry name" value="SET"/>
    <property type="match status" value="1"/>
</dbReference>
<dbReference type="Gene3D" id="3.90.1420.10">
    <property type="entry name" value="Rubisco LSMT, substrate-binding domain"/>
    <property type="match status" value="1"/>
</dbReference>
<dbReference type="PANTHER" id="PTHR13271">
    <property type="entry name" value="UNCHARACTERIZED PUTATIVE METHYLTRANSFERASE"/>
    <property type="match status" value="1"/>
</dbReference>
<feature type="region of interest" description="Disordered" evidence="4">
    <location>
        <begin position="168"/>
        <end position="211"/>
    </location>
</feature>
<evidence type="ECO:0000256" key="4">
    <source>
        <dbReference type="SAM" id="MobiDB-lite"/>
    </source>
</evidence>
<dbReference type="InterPro" id="IPR050600">
    <property type="entry name" value="SETD3_SETD6_MTase"/>
</dbReference>
<dbReference type="SUPFAM" id="SSF81822">
    <property type="entry name" value="RuBisCo LSMT C-terminal, substrate-binding domain"/>
    <property type="match status" value="1"/>
</dbReference>
<feature type="region of interest" description="Disordered" evidence="4">
    <location>
        <begin position="327"/>
        <end position="422"/>
    </location>
</feature>
<keyword evidence="7" id="KW-1185">Reference proteome</keyword>
<accession>A0A317XJ97</accession>
<feature type="region of interest" description="Disordered" evidence="4">
    <location>
        <begin position="734"/>
        <end position="781"/>
    </location>
</feature>
<dbReference type="GO" id="GO:0016279">
    <property type="term" value="F:protein-lysine N-methyltransferase activity"/>
    <property type="evidence" value="ECO:0007669"/>
    <property type="project" value="TreeGrafter"/>
</dbReference>
<feature type="compositionally biased region" description="Acidic residues" evidence="4">
    <location>
        <begin position="382"/>
        <end position="415"/>
    </location>
</feature>
<gene>
    <name evidence="6" type="ORF">BCV70DRAFT_202106</name>
</gene>
<dbReference type="InParanoid" id="A0A317XJ97"/>
<dbReference type="STRING" id="1882483.A0A317XJ97"/>
<evidence type="ECO:0000259" key="5">
    <source>
        <dbReference type="PROSITE" id="PS50280"/>
    </source>
</evidence>
<dbReference type="OrthoDB" id="341421at2759"/>
<keyword evidence="1" id="KW-0489">Methyltransferase</keyword>
<dbReference type="InterPro" id="IPR015353">
    <property type="entry name" value="Rubisco_LSMT_subst-bd"/>
</dbReference>
<dbReference type="InterPro" id="IPR046341">
    <property type="entry name" value="SET_dom_sf"/>
</dbReference>
<dbReference type="GO" id="GO:0032259">
    <property type="term" value="P:methylation"/>
    <property type="evidence" value="ECO:0007669"/>
    <property type="project" value="UniProtKB-KW"/>
</dbReference>
<organism evidence="6 7">
    <name type="scientific">Testicularia cyperi</name>
    <dbReference type="NCBI Taxonomy" id="1882483"/>
    <lineage>
        <taxon>Eukaryota</taxon>
        <taxon>Fungi</taxon>
        <taxon>Dikarya</taxon>
        <taxon>Basidiomycota</taxon>
        <taxon>Ustilaginomycotina</taxon>
        <taxon>Ustilaginomycetes</taxon>
        <taxon>Ustilaginales</taxon>
        <taxon>Anthracoideaceae</taxon>
        <taxon>Testicularia</taxon>
    </lineage>
</organism>
<feature type="compositionally biased region" description="Acidic residues" evidence="4">
    <location>
        <begin position="336"/>
        <end position="361"/>
    </location>
</feature>
<dbReference type="Gene3D" id="3.90.1410.10">
    <property type="entry name" value="set domain protein methyltransferase, domain 1"/>
    <property type="match status" value="3"/>
</dbReference>
<feature type="region of interest" description="Disordered" evidence="4">
    <location>
        <begin position="507"/>
        <end position="533"/>
    </location>
</feature>
<dbReference type="InterPro" id="IPR001214">
    <property type="entry name" value="SET_dom"/>
</dbReference>
<dbReference type="PANTHER" id="PTHR13271:SF152">
    <property type="entry name" value="UBIQUITIN-LIKE DOMAIN-CONTAINING PROTEIN"/>
    <property type="match status" value="1"/>
</dbReference>
<dbReference type="InterPro" id="IPR036464">
    <property type="entry name" value="Rubisco_LSMT_subst-bd_sf"/>
</dbReference>
<dbReference type="Pfam" id="PF09273">
    <property type="entry name" value="Rubis-subs-bind"/>
    <property type="match status" value="1"/>
</dbReference>
<dbReference type="SUPFAM" id="SSF82199">
    <property type="entry name" value="SET domain"/>
    <property type="match status" value="2"/>
</dbReference>
<feature type="compositionally biased region" description="Basic and acidic residues" evidence="4">
    <location>
        <begin position="571"/>
        <end position="582"/>
    </location>
</feature>
<dbReference type="AlphaFoldDB" id="A0A317XJ97"/>
<evidence type="ECO:0000313" key="6">
    <source>
        <dbReference type="EMBL" id="PWY98325.1"/>
    </source>
</evidence>
<keyword evidence="3" id="KW-0949">S-adenosyl-L-methionine</keyword>
<proteinExistence type="predicted"/>